<dbReference type="STRING" id="7102.A0A2A4JCC4"/>
<proteinExistence type="predicted"/>
<evidence type="ECO:0000256" key="2">
    <source>
        <dbReference type="SAM" id="MobiDB-lite"/>
    </source>
</evidence>
<evidence type="ECO:0008006" key="4">
    <source>
        <dbReference type="Google" id="ProtNLM"/>
    </source>
</evidence>
<feature type="region of interest" description="Disordered" evidence="2">
    <location>
        <begin position="410"/>
        <end position="438"/>
    </location>
</feature>
<gene>
    <name evidence="3" type="ORF">B5V51_3722</name>
</gene>
<accession>A0A2A4JCC4</accession>
<comment type="caution">
    <text evidence="3">The sequence shown here is derived from an EMBL/GenBank/DDBJ whole genome shotgun (WGS) entry which is preliminary data.</text>
</comment>
<dbReference type="Gene3D" id="1.10.150.50">
    <property type="entry name" value="Transcription Factor, Ets-1"/>
    <property type="match status" value="2"/>
</dbReference>
<dbReference type="AlphaFoldDB" id="A0A2A4JCC4"/>
<feature type="coiled-coil region" evidence="1">
    <location>
        <begin position="654"/>
        <end position="681"/>
    </location>
</feature>
<organism evidence="3">
    <name type="scientific">Heliothis virescens</name>
    <name type="common">Tobacco budworm moth</name>
    <dbReference type="NCBI Taxonomy" id="7102"/>
    <lineage>
        <taxon>Eukaryota</taxon>
        <taxon>Metazoa</taxon>
        <taxon>Ecdysozoa</taxon>
        <taxon>Arthropoda</taxon>
        <taxon>Hexapoda</taxon>
        <taxon>Insecta</taxon>
        <taxon>Pterygota</taxon>
        <taxon>Neoptera</taxon>
        <taxon>Endopterygota</taxon>
        <taxon>Lepidoptera</taxon>
        <taxon>Glossata</taxon>
        <taxon>Ditrysia</taxon>
        <taxon>Noctuoidea</taxon>
        <taxon>Noctuidae</taxon>
        <taxon>Heliothinae</taxon>
        <taxon>Heliothis</taxon>
    </lineage>
</organism>
<feature type="region of interest" description="Disordered" evidence="2">
    <location>
        <begin position="1105"/>
        <end position="1125"/>
    </location>
</feature>
<protein>
    <recommendedName>
        <fullName evidence="4">SAM domain-containing protein</fullName>
    </recommendedName>
</protein>
<name>A0A2A4JCC4_HELVI</name>
<dbReference type="InterPro" id="IPR013761">
    <property type="entry name" value="SAM/pointed_sf"/>
</dbReference>
<reference evidence="3" key="1">
    <citation type="submission" date="2017-09" db="EMBL/GenBank/DDBJ databases">
        <title>Contemporary evolution of a Lepidopteran species, Heliothis virescens, in response to modern agricultural practices.</title>
        <authorList>
            <person name="Fritz M.L."/>
            <person name="Deyonke A.M."/>
            <person name="Papanicolaou A."/>
            <person name="Micinski S."/>
            <person name="Westbrook J."/>
            <person name="Gould F."/>
        </authorList>
    </citation>
    <scope>NUCLEOTIDE SEQUENCE [LARGE SCALE GENOMIC DNA]</scope>
    <source>
        <strain evidence="3">HvINT-</strain>
        <tissue evidence="3">Whole body</tissue>
    </source>
</reference>
<keyword evidence="1" id="KW-0175">Coiled coil</keyword>
<dbReference type="SUPFAM" id="SSF47769">
    <property type="entry name" value="SAM/Pointed domain"/>
    <property type="match status" value="2"/>
</dbReference>
<sequence length="1216" mass="138024">MQQPLNQPESIGGQQGVQQQMVLCPVRFVYETQVLVQPGDQIQPNQTFFINPQNPPPWMQNRPAPNPVVYVQQLPNNMVHPVQQQMDPNQMFLQQNFANFQLQQHMLAQNHQDMRPAMQLANIVPNMVQNVQQNIQTNDRNINQNPNTGQIQANTQTVMQNQMTVARQVQNTNNQAVEVQRQVFMNVRPQMSQQMNIARPVMSLNQIQNMQAMANMQNIQIQQANAGQQFVQNIGPRLPQNVNAVRPQMMGNNNMQAMANMQNIQIQQANAGQQFVQNIGPRLPQNVNAVRPQMMGNNVINVQNVMKQPPQQNIQNVNVNKPPQEPPKVMNNNVASPVPNVRNFAQNYNCRPIQPRRRVENNSNVPKMLPQSVPIQPQHIPVQTPPTQYNQEKVNSHQIVTNIAANTTYLNNPSISRKRKSESPDEIQNKMAVPPASKPIYKNLQQGIIITKISNEMGTNTSPVHKPNVNVASPSVPIIPTTPMVIVESKDQKDVNVTTNVTESRTVMTPVMAPSESDKLIRNTVFTQARGRLLQDRISDTLPPQVLEVKPPESVQMQTGNTAKQPEKVVSAEVKTVKETVMTETPTEKVTIAPVQTEKVTIAPIQTERAPVAVKQPTPPEIVAEKPTKIQEKKPKVKDDKVQISEQVKTEIKIEMVQEEKMEVIEQNAEVKDEKVEATEKVITKQDILTHVVDGYVIQESNFAFPIRKPLIEKTQQANAKPETEATDALKECMKEEMKNTGVDVQLLPFHYLLLHCEKKKEEEEEKEDSTKKNPFSDLVHSTVKSWTVEDLSNHLLKFNWEETVSVFQDHEIDGESLFLVSKTQLNRYRDRNLLESSAAFRLCNLKANNEYNRKYKRQLSRNCNCKPIHKRILRHQIYFNNDAKIANESTINKYTRSLIDKEIELLDTDSEENEEITAIFEGKMKNYDNYEKTEIEAKSIVELEVVKDGSDINEGIGGDDSHLEANNNEYMKAIGDSGLANSEDITGVDDFEQISIENQETVEEYTEDCIELNNNSKHKLTQNIAPENDNISPEVDHSINVNENKLDETKNDEDKPFDDFKVPKEIPRRNIAKKKACLKPEPQFILTHVLDGHIIQESNYPFPVSNTTKENPPKTPQEDVATSSTARIDEQNLLEESGNGNPFARLQKSTVKSWTAEDLSSHLIKFNWSETAEILKDNEIDGETLFLVSKTQLAIIGVDEEQAEVICEFIQKDSC</sequence>
<dbReference type="EMBL" id="NWSH01001899">
    <property type="protein sequence ID" value="PCG69747.1"/>
    <property type="molecule type" value="Genomic_DNA"/>
</dbReference>
<evidence type="ECO:0000313" key="3">
    <source>
        <dbReference type="EMBL" id="PCG69747.1"/>
    </source>
</evidence>
<evidence type="ECO:0000256" key="1">
    <source>
        <dbReference type="SAM" id="Coils"/>
    </source>
</evidence>